<proteinExistence type="inferred from homology"/>
<dbReference type="SUPFAM" id="SSF52402">
    <property type="entry name" value="Adenine nucleotide alpha hydrolases-like"/>
    <property type="match status" value="1"/>
</dbReference>
<dbReference type="InterPro" id="IPR006016">
    <property type="entry name" value="UspA"/>
</dbReference>
<evidence type="ECO:0000313" key="4">
    <source>
        <dbReference type="Proteomes" id="UP000625316"/>
    </source>
</evidence>
<sequence length="194" mass="22122">MTYKKIVVGLDQSFKDSAVFARALEQTRRHSTAMTIIHTLKRDPSYSPLNISSSSHTKDARDMMNIISRQHKERLERDKRKAHSWLEMYCQQALAKGIPTQVNCQSGNPGLWICETAQRWDADLIVIGHRENHGLRSVGNSSVTQYVLQHAPCTVMVVQGVAHLDEMNHFDRDEPTKPINSPAERRLASQMFKI</sequence>
<gene>
    <name evidence="3" type="ORF">IQ266_01850</name>
</gene>
<keyword evidence="4" id="KW-1185">Reference proteome</keyword>
<dbReference type="PANTHER" id="PTHR46268:SF8">
    <property type="entry name" value="UNIVERSAL STRESS PROTEIN SLL1388"/>
    <property type="match status" value="1"/>
</dbReference>
<dbReference type="InterPro" id="IPR014729">
    <property type="entry name" value="Rossmann-like_a/b/a_fold"/>
</dbReference>
<dbReference type="InterPro" id="IPR006015">
    <property type="entry name" value="Universal_stress_UspA"/>
</dbReference>
<dbReference type="Gene3D" id="3.40.50.620">
    <property type="entry name" value="HUPs"/>
    <property type="match status" value="1"/>
</dbReference>
<dbReference type="RefSeq" id="WP_264323322.1">
    <property type="nucleotide sequence ID" value="NZ_JADEXQ010000004.1"/>
</dbReference>
<name>A0A928VM28_9CYAN</name>
<dbReference type="EMBL" id="JADEXQ010000004">
    <property type="protein sequence ID" value="MBE9028499.1"/>
    <property type="molecule type" value="Genomic_DNA"/>
</dbReference>
<protein>
    <submittedName>
        <fullName evidence="3">Universal stress protein</fullName>
    </submittedName>
</protein>
<dbReference type="AlphaFoldDB" id="A0A928VM28"/>
<dbReference type="Proteomes" id="UP000625316">
    <property type="component" value="Unassembled WGS sequence"/>
</dbReference>
<evidence type="ECO:0000313" key="3">
    <source>
        <dbReference type="EMBL" id="MBE9028499.1"/>
    </source>
</evidence>
<organism evidence="3 4">
    <name type="scientific">Romeriopsis navalis LEGE 11480</name>
    <dbReference type="NCBI Taxonomy" id="2777977"/>
    <lineage>
        <taxon>Bacteria</taxon>
        <taxon>Bacillati</taxon>
        <taxon>Cyanobacteriota</taxon>
        <taxon>Cyanophyceae</taxon>
        <taxon>Leptolyngbyales</taxon>
        <taxon>Leptolyngbyaceae</taxon>
        <taxon>Romeriopsis</taxon>
        <taxon>Romeriopsis navalis</taxon>
    </lineage>
</organism>
<reference evidence="3" key="1">
    <citation type="submission" date="2020-10" db="EMBL/GenBank/DDBJ databases">
        <authorList>
            <person name="Castelo-Branco R."/>
            <person name="Eusebio N."/>
            <person name="Adriana R."/>
            <person name="Vieira A."/>
            <person name="Brugerolle De Fraissinette N."/>
            <person name="Rezende De Castro R."/>
            <person name="Schneider M.P."/>
            <person name="Vasconcelos V."/>
            <person name="Leao P.N."/>
        </authorList>
    </citation>
    <scope>NUCLEOTIDE SEQUENCE</scope>
    <source>
        <strain evidence="3">LEGE 11480</strain>
    </source>
</reference>
<comment type="similarity">
    <text evidence="1">Belongs to the universal stress protein A family.</text>
</comment>
<dbReference type="PRINTS" id="PR01438">
    <property type="entry name" value="UNVRSLSTRESS"/>
</dbReference>
<feature type="domain" description="UspA" evidence="2">
    <location>
        <begin position="3"/>
        <end position="158"/>
    </location>
</feature>
<comment type="caution">
    <text evidence="3">The sequence shown here is derived from an EMBL/GenBank/DDBJ whole genome shotgun (WGS) entry which is preliminary data.</text>
</comment>
<evidence type="ECO:0000256" key="1">
    <source>
        <dbReference type="ARBA" id="ARBA00008791"/>
    </source>
</evidence>
<dbReference type="CDD" id="cd00293">
    <property type="entry name" value="USP-like"/>
    <property type="match status" value="1"/>
</dbReference>
<accession>A0A928VM28</accession>
<evidence type="ECO:0000259" key="2">
    <source>
        <dbReference type="Pfam" id="PF00582"/>
    </source>
</evidence>
<dbReference type="PANTHER" id="PTHR46268">
    <property type="entry name" value="STRESS RESPONSE PROTEIN NHAX"/>
    <property type="match status" value="1"/>
</dbReference>
<dbReference type="Pfam" id="PF00582">
    <property type="entry name" value="Usp"/>
    <property type="match status" value="1"/>
</dbReference>